<proteinExistence type="predicted"/>
<feature type="transmembrane region" description="Helical" evidence="8">
    <location>
        <begin position="6"/>
        <end position="22"/>
    </location>
</feature>
<comment type="subcellular location">
    <subcellularLocation>
        <location evidence="1">Cell membrane</location>
        <topology evidence="1">Multi-pass membrane protein</topology>
    </subcellularLocation>
</comment>
<dbReference type="PANTHER" id="PTHR33908">
    <property type="entry name" value="MANNOSYLTRANSFERASE YKCB-RELATED"/>
    <property type="match status" value="1"/>
</dbReference>
<dbReference type="STRING" id="1802362.A2806_03315"/>
<keyword evidence="7 8" id="KW-0472">Membrane</keyword>
<evidence type="ECO:0000256" key="7">
    <source>
        <dbReference type="ARBA" id="ARBA00023136"/>
    </source>
</evidence>
<evidence type="ECO:0000256" key="4">
    <source>
        <dbReference type="ARBA" id="ARBA00022679"/>
    </source>
</evidence>
<feature type="transmembrane region" description="Helical" evidence="8">
    <location>
        <begin position="291"/>
        <end position="311"/>
    </location>
</feature>
<evidence type="ECO:0000256" key="1">
    <source>
        <dbReference type="ARBA" id="ARBA00004651"/>
    </source>
</evidence>
<evidence type="ECO:0000259" key="9">
    <source>
        <dbReference type="Pfam" id="PF13231"/>
    </source>
</evidence>
<dbReference type="GO" id="GO:0016763">
    <property type="term" value="F:pentosyltransferase activity"/>
    <property type="evidence" value="ECO:0007669"/>
    <property type="project" value="TreeGrafter"/>
</dbReference>
<gene>
    <name evidence="10" type="ORF">A2806_03315</name>
</gene>
<feature type="transmembrane region" description="Helical" evidence="8">
    <location>
        <begin position="378"/>
        <end position="399"/>
    </location>
</feature>
<keyword evidence="5 8" id="KW-0812">Transmembrane</keyword>
<dbReference type="InterPro" id="IPR050297">
    <property type="entry name" value="LipidA_mod_glycosyltrf_83"/>
</dbReference>
<keyword evidence="2" id="KW-1003">Cell membrane</keyword>
<keyword evidence="3" id="KW-0328">Glycosyltransferase</keyword>
<evidence type="ECO:0000256" key="2">
    <source>
        <dbReference type="ARBA" id="ARBA00022475"/>
    </source>
</evidence>
<feature type="transmembrane region" description="Helical" evidence="8">
    <location>
        <begin position="113"/>
        <end position="130"/>
    </location>
</feature>
<dbReference type="PANTHER" id="PTHR33908:SF3">
    <property type="entry name" value="UNDECAPRENYL PHOSPHATE-ALPHA-4-AMINO-4-DEOXY-L-ARABINOSE ARABINOSYL TRANSFERASE"/>
    <property type="match status" value="1"/>
</dbReference>
<comment type="caution">
    <text evidence="10">The sequence shown here is derived from an EMBL/GenBank/DDBJ whole genome shotgun (WGS) entry which is preliminary data.</text>
</comment>
<feature type="transmembrane region" description="Helical" evidence="8">
    <location>
        <begin position="349"/>
        <end position="366"/>
    </location>
</feature>
<reference evidence="10 11" key="1">
    <citation type="journal article" date="2016" name="Nat. Commun.">
        <title>Thousands of microbial genomes shed light on interconnected biogeochemical processes in an aquifer system.</title>
        <authorList>
            <person name="Anantharaman K."/>
            <person name="Brown C.T."/>
            <person name="Hug L.A."/>
            <person name="Sharon I."/>
            <person name="Castelle C.J."/>
            <person name="Probst A.J."/>
            <person name="Thomas B.C."/>
            <person name="Singh A."/>
            <person name="Wilkins M.J."/>
            <person name="Karaoz U."/>
            <person name="Brodie E.L."/>
            <person name="Williams K.H."/>
            <person name="Hubbard S.S."/>
            <person name="Banfield J.F."/>
        </authorList>
    </citation>
    <scope>NUCLEOTIDE SEQUENCE [LARGE SCALE GENOMIC DNA]</scope>
</reference>
<feature type="domain" description="Glycosyltransferase RgtA/B/C/D-like" evidence="9">
    <location>
        <begin position="68"/>
        <end position="205"/>
    </location>
</feature>
<dbReference type="Pfam" id="PF13231">
    <property type="entry name" value="PMT_2"/>
    <property type="match status" value="1"/>
</dbReference>
<dbReference type="GO" id="GO:0010041">
    <property type="term" value="P:response to iron(III) ion"/>
    <property type="evidence" value="ECO:0007669"/>
    <property type="project" value="TreeGrafter"/>
</dbReference>
<dbReference type="EMBL" id="MHSS01000015">
    <property type="protein sequence ID" value="OHA47622.1"/>
    <property type="molecule type" value="Genomic_DNA"/>
</dbReference>
<dbReference type="GO" id="GO:0009103">
    <property type="term" value="P:lipopolysaccharide biosynthetic process"/>
    <property type="evidence" value="ECO:0007669"/>
    <property type="project" value="UniProtKB-ARBA"/>
</dbReference>
<keyword evidence="4" id="KW-0808">Transferase</keyword>
<organism evidence="10 11">
    <name type="scientific">Candidatus Terrybacteria bacterium RIFCSPHIGHO2_01_FULL_48_17</name>
    <dbReference type="NCBI Taxonomy" id="1802362"/>
    <lineage>
        <taxon>Bacteria</taxon>
        <taxon>Candidatus Terryibacteriota</taxon>
    </lineage>
</organism>
<feature type="transmembrane region" description="Helical" evidence="8">
    <location>
        <begin position="137"/>
        <end position="154"/>
    </location>
</feature>
<evidence type="ECO:0000256" key="8">
    <source>
        <dbReference type="SAM" id="Phobius"/>
    </source>
</evidence>
<evidence type="ECO:0000256" key="6">
    <source>
        <dbReference type="ARBA" id="ARBA00022989"/>
    </source>
</evidence>
<name>A0A1G2PJ22_9BACT</name>
<evidence type="ECO:0000313" key="11">
    <source>
        <dbReference type="Proteomes" id="UP000177629"/>
    </source>
</evidence>
<dbReference type="GO" id="GO:0005886">
    <property type="term" value="C:plasma membrane"/>
    <property type="evidence" value="ECO:0007669"/>
    <property type="project" value="UniProtKB-SubCell"/>
</dbReference>
<keyword evidence="6 8" id="KW-1133">Transmembrane helix</keyword>
<evidence type="ECO:0000256" key="3">
    <source>
        <dbReference type="ARBA" id="ARBA00022676"/>
    </source>
</evidence>
<dbReference type="AlphaFoldDB" id="A0A1G2PJ22"/>
<accession>A0A1G2PJ22</accession>
<feature type="transmembrane region" description="Helical" evidence="8">
    <location>
        <begin position="318"/>
        <end position="337"/>
    </location>
</feature>
<feature type="transmembrane region" description="Helical" evidence="8">
    <location>
        <begin position="215"/>
        <end position="236"/>
    </location>
</feature>
<dbReference type="Proteomes" id="UP000177629">
    <property type="component" value="Unassembled WGS sequence"/>
</dbReference>
<feature type="transmembrane region" description="Helical" evidence="8">
    <location>
        <begin position="81"/>
        <end position="101"/>
    </location>
</feature>
<evidence type="ECO:0000313" key="10">
    <source>
        <dbReference type="EMBL" id="OHA47622.1"/>
    </source>
</evidence>
<dbReference type="InterPro" id="IPR038731">
    <property type="entry name" value="RgtA/B/C-like"/>
</dbReference>
<protein>
    <recommendedName>
        <fullName evidence="9">Glycosyltransferase RgtA/B/C/D-like domain-containing protein</fullName>
    </recommendedName>
</protein>
<sequence>MGKHTVWALLGIIIIGAIFRLLNLTTTPPGLWPDEAVNGLNALEALSQGDFKVFYTDNFGREGLFINLQAFSISIFGATSWALRFVAAVIGIFTVGALFFVGRELFTKTYHPHMTALVASLLGAVSFWHVNFSRIGFRAILLPLFASLAVWWMISAMRNRSQIAFAASGFMYGISLSTYISARFLPILALVCFVYDLWREHKNKNGAQWKSFVIVWGWCFIGFFVAALPLLGYFAYHPADFFGRANDVAVFAAADPIAEFTRSLTKTLGMFHVAGDNNFRHNLGGSPQLDLLSGILFLTGIAVALSLLLRLRNAKGRRFYMVVLFVWFGLMLLPGILSQEGVPHALRTLGAIPPVMLIAALGFGWLAERTTKMLGRQWSHIALMGLLTIVSVINFYQYFFVWASHPETQKAFRYDLTVMAKVLREQHIYTQKVVVINQPGATVENSFIELAPIRFLDYADSTIIYKESTRLAEIIPQFEKTMLVPLQANDQELEASLRALFPTVKRKETQGIEYFSL</sequence>
<evidence type="ECO:0000256" key="5">
    <source>
        <dbReference type="ARBA" id="ARBA00022692"/>
    </source>
</evidence>
<feature type="transmembrane region" description="Helical" evidence="8">
    <location>
        <begin position="174"/>
        <end position="195"/>
    </location>
</feature>